<dbReference type="SMART" id="SM00318">
    <property type="entry name" value="SNc"/>
    <property type="match status" value="1"/>
</dbReference>
<feature type="signal peptide" evidence="1">
    <location>
        <begin position="1"/>
        <end position="20"/>
    </location>
</feature>
<evidence type="ECO:0000313" key="4">
    <source>
        <dbReference type="Proteomes" id="UP001375743"/>
    </source>
</evidence>
<dbReference type="SUPFAM" id="SSF50199">
    <property type="entry name" value="Staphylococcal nuclease"/>
    <property type="match status" value="1"/>
</dbReference>
<dbReference type="InterPro" id="IPR035437">
    <property type="entry name" value="SNase_OB-fold_sf"/>
</dbReference>
<feature type="chain" id="PRO_5045413172" evidence="1">
    <location>
        <begin position="21"/>
        <end position="148"/>
    </location>
</feature>
<keyword evidence="4" id="KW-1185">Reference proteome</keyword>
<dbReference type="InterPro" id="IPR016071">
    <property type="entry name" value="Staphylococal_nuclease_OB-fold"/>
</dbReference>
<dbReference type="Pfam" id="PF00565">
    <property type="entry name" value="SNase"/>
    <property type="match status" value="1"/>
</dbReference>
<comment type="caution">
    <text evidence="3">The sequence shown here is derived from an EMBL/GenBank/DDBJ whole genome shotgun (WGS) entry which is preliminary data.</text>
</comment>
<accession>A0ABU8XYI0</accession>
<name>A0ABU8XYI0_9PROT</name>
<evidence type="ECO:0000259" key="2">
    <source>
        <dbReference type="PROSITE" id="PS50830"/>
    </source>
</evidence>
<proteinExistence type="predicted"/>
<dbReference type="Proteomes" id="UP001375743">
    <property type="component" value="Unassembled WGS sequence"/>
</dbReference>
<gene>
    <name evidence="3" type="ORF">U1T56_19680</name>
</gene>
<dbReference type="Gene3D" id="2.40.50.90">
    <property type="match status" value="1"/>
</dbReference>
<keyword evidence="1" id="KW-0732">Signal</keyword>
<reference evidence="3 4" key="1">
    <citation type="submission" date="2024-01" db="EMBL/GenBank/DDBJ databases">
        <title>Multi-omics insights into the function and evolution of sodium benzoate biodegradation pathways in Benzoatithermus flavus gen. nov., sp. nov. from hot spring.</title>
        <authorList>
            <person name="Hu C.-J."/>
            <person name="Li W.-J."/>
        </authorList>
    </citation>
    <scope>NUCLEOTIDE SEQUENCE [LARGE SCALE GENOMIC DNA]</scope>
    <source>
        <strain evidence="3 4">SYSU G07066</strain>
    </source>
</reference>
<feature type="domain" description="TNase-like" evidence="2">
    <location>
        <begin position="34"/>
        <end position="146"/>
    </location>
</feature>
<sequence>MRALAVGLLLSALAAASAAAEDPVKGQGKARGPDTIAVAGTRIRLAAIEPPAEGMVCVGSGGAVPCTEAAAAALDALLARGEVACSKEHRLGHGYFLGRCTLGDGTDLALALLGQGLAQPAGTEAPDAYRTAGAEARDARRGLWAAGS</sequence>
<dbReference type="PROSITE" id="PS50830">
    <property type="entry name" value="TNASE_3"/>
    <property type="match status" value="1"/>
</dbReference>
<organism evidence="3 4">
    <name type="scientific">Benzoatithermus flavus</name>
    <dbReference type="NCBI Taxonomy" id="3108223"/>
    <lineage>
        <taxon>Bacteria</taxon>
        <taxon>Pseudomonadati</taxon>
        <taxon>Pseudomonadota</taxon>
        <taxon>Alphaproteobacteria</taxon>
        <taxon>Geminicoccales</taxon>
        <taxon>Geminicoccaceae</taxon>
        <taxon>Benzoatithermus</taxon>
    </lineage>
</organism>
<evidence type="ECO:0000256" key="1">
    <source>
        <dbReference type="SAM" id="SignalP"/>
    </source>
</evidence>
<evidence type="ECO:0000313" key="3">
    <source>
        <dbReference type="EMBL" id="MEK0085379.1"/>
    </source>
</evidence>
<protein>
    <submittedName>
        <fullName evidence="3">Thermonuclease family protein</fullName>
    </submittedName>
</protein>
<dbReference type="EMBL" id="JBBLZC010000026">
    <property type="protein sequence ID" value="MEK0085379.1"/>
    <property type="molecule type" value="Genomic_DNA"/>
</dbReference>
<dbReference type="RefSeq" id="WP_418161227.1">
    <property type="nucleotide sequence ID" value="NZ_JBBLZC010000026.1"/>
</dbReference>